<feature type="domain" description="AbiEi antitoxin N-terminal" evidence="2">
    <location>
        <begin position="60"/>
        <end position="93"/>
    </location>
</feature>
<dbReference type="Proteomes" id="UP000604475">
    <property type="component" value="Unassembled WGS sequence"/>
</dbReference>
<dbReference type="Pfam" id="PF13338">
    <property type="entry name" value="AbiEi_4"/>
    <property type="match status" value="1"/>
</dbReference>
<sequence>MTFDRAQRGPASQSQEHPTPVNPAGGPVVPGAHLPTRAPSLVPAPRAGEPARAGEDLSSRLAARRAGVVTTREAVAAGFTRAEIRRLVEAGRWQLYSGEVLVTQPGPLTLIQRLWCALVSIGSDALLGGASAAALDGFRGYDEPWLTVILATGRRVAPRPGVRVRATARLGDEDLCLDSWPPRTTLPRSLVDIAEWAPCHDEAKTVLALAVASGIVESDELRAALARRGPITRRQVISDALDDLDAEAPWVPELLYRRVEARHGLPPGRRHGPDPRSPGRFDVSYERWQLRLELGTSPMGGIRTATEVVAAPTRMAAGVPLLGGPGPARASRLVLRAPMLLLRQEPDRIGAAVATTLRQRGWPGASASRPPAEAFGPALTQALGTAVGWAAGPGSDEFRPGPVEDPAGPESDPTARG</sequence>
<accession>A0A937UQM2</accession>
<evidence type="ECO:0000256" key="1">
    <source>
        <dbReference type="SAM" id="MobiDB-lite"/>
    </source>
</evidence>
<dbReference type="AlphaFoldDB" id="A0A937UQM2"/>
<comment type="caution">
    <text evidence="3">The sequence shown here is derived from an EMBL/GenBank/DDBJ whole genome shotgun (WGS) entry which is preliminary data.</text>
</comment>
<evidence type="ECO:0000259" key="2">
    <source>
        <dbReference type="Pfam" id="PF13338"/>
    </source>
</evidence>
<evidence type="ECO:0000313" key="4">
    <source>
        <dbReference type="Proteomes" id="UP000604475"/>
    </source>
</evidence>
<gene>
    <name evidence="3" type="ORF">I7412_06635</name>
</gene>
<feature type="region of interest" description="Disordered" evidence="1">
    <location>
        <begin position="386"/>
        <end position="417"/>
    </location>
</feature>
<feature type="region of interest" description="Disordered" evidence="1">
    <location>
        <begin position="1"/>
        <end position="57"/>
    </location>
</feature>
<dbReference type="InterPro" id="IPR025159">
    <property type="entry name" value="AbiEi_N"/>
</dbReference>
<dbReference type="RefSeq" id="WP_203006218.1">
    <property type="nucleotide sequence ID" value="NZ_JADWYU010000169.1"/>
</dbReference>
<reference evidence="3" key="1">
    <citation type="submission" date="2020-12" db="EMBL/GenBank/DDBJ databases">
        <title>Genomic characterization of non-nitrogen-fixing Frankia strains.</title>
        <authorList>
            <person name="Carlos-Shanley C."/>
            <person name="Guerra T."/>
            <person name="Hahn D."/>
        </authorList>
    </citation>
    <scope>NUCLEOTIDE SEQUENCE</scope>
    <source>
        <strain evidence="3">CN6</strain>
    </source>
</reference>
<name>A0A937UQM2_9ACTN</name>
<proteinExistence type="predicted"/>
<organism evidence="3 4">
    <name type="scientific">Frankia nepalensis</name>
    <dbReference type="NCBI Taxonomy" id="1836974"/>
    <lineage>
        <taxon>Bacteria</taxon>
        <taxon>Bacillati</taxon>
        <taxon>Actinomycetota</taxon>
        <taxon>Actinomycetes</taxon>
        <taxon>Frankiales</taxon>
        <taxon>Frankiaceae</taxon>
        <taxon>Frankia</taxon>
    </lineage>
</organism>
<protein>
    <submittedName>
        <fullName evidence="3">Type IV toxin-antitoxin system AbiEi family antitoxin domain-containing protein</fullName>
    </submittedName>
</protein>
<keyword evidence="4" id="KW-1185">Reference proteome</keyword>
<evidence type="ECO:0000313" key="3">
    <source>
        <dbReference type="EMBL" id="MBL7626851.1"/>
    </source>
</evidence>
<dbReference type="EMBL" id="JAEACQ010000150">
    <property type="protein sequence ID" value="MBL7626851.1"/>
    <property type="molecule type" value="Genomic_DNA"/>
</dbReference>
<feature type="compositionally biased region" description="Low complexity" evidence="1">
    <location>
        <begin position="18"/>
        <end position="31"/>
    </location>
</feature>